<evidence type="ECO:0000313" key="3">
    <source>
        <dbReference type="EMBL" id="KAF2073692.1"/>
    </source>
</evidence>
<evidence type="ECO:0000256" key="1">
    <source>
        <dbReference type="SAM" id="MobiDB-lite"/>
    </source>
</evidence>
<accession>A0A8J4PVK9</accession>
<evidence type="ECO:0000256" key="2">
    <source>
        <dbReference type="SAM" id="SignalP"/>
    </source>
</evidence>
<protein>
    <submittedName>
        <fullName evidence="3">Uncharacterized protein</fullName>
    </submittedName>
</protein>
<name>A0A8J4PVK9_9MYCE</name>
<gene>
    <name evidence="3" type="ORF">CYY_005009</name>
</gene>
<dbReference type="InterPro" id="IPR041061">
    <property type="entry name" value="DAAD"/>
</dbReference>
<dbReference type="EMBL" id="AJWJ01000189">
    <property type="protein sequence ID" value="KAF2073692.1"/>
    <property type="molecule type" value="Genomic_DNA"/>
</dbReference>
<dbReference type="Pfam" id="PF18752">
    <property type="entry name" value="DAAD"/>
    <property type="match status" value="1"/>
</dbReference>
<comment type="caution">
    <text evidence="3">The sequence shown here is derived from an EMBL/GenBank/DDBJ whole genome shotgun (WGS) entry which is preliminary data.</text>
</comment>
<dbReference type="AlphaFoldDB" id="A0A8J4PVK9"/>
<dbReference type="Proteomes" id="UP000695562">
    <property type="component" value="Unassembled WGS sequence"/>
</dbReference>
<feature type="compositionally biased region" description="Basic and acidic residues" evidence="1">
    <location>
        <begin position="525"/>
        <end position="534"/>
    </location>
</feature>
<keyword evidence="4" id="KW-1185">Reference proteome</keyword>
<sequence>MMKKVYFIFIFLIPITLSLWNEVPVDVIDQLDKMYDIIFPKHSKAPISQFGFAFNPSTLEAQSFEYPNSEWTILIDGDKKVVRIKGDQSKFREKLEKFDQDQFIIVQMMDDQKKAPYHSESIILEVMNTYEGLKSKCQNGFYLFTKFMPCTHCTQKLLLERQGQAQPTFRSERMSQLLKPFVPFTTTSKFYLLYSFQFDEDKLHYENLLKFQISNIFLVRYGYNSWKEGKEGDPKKWNPKSIQERALEEFKYKNSGIEKIGSLLNMFHDRIKNRKSRLILFFERILFPLCNKICGGDWDLVCWRTVMRSLETECYITNENSVLMMGFKSYLENEAKLYQDSMEKVLDYQGNKDKGVVDALISSKQRYRVPMGPLSSKDDIFIDEDGTVRFADITNKNWCGDDIESKKKQYTIFCQQPECQQYSVEYNKNANAIVAILVDDVIRDGSISTTTAEETAQVMAIISDSKEAPHSTIEKSPLLPKTKYNNKNNKQKKQNVYRNPDDNVSRKRKPLNDGAPLTQPTTAEKTNKTPDHKKQVPKRGLCPQCNIL</sequence>
<organism evidence="3 4">
    <name type="scientific">Polysphondylium violaceum</name>
    <dbReference type="NCBI Taxonomy" id="133409"/>
    <lineage>
        <taxon>Eukaryota</taxon>
        <taxon>Amoebozoa</taxon>
        <taxon>Evosea</taxon>
        <taxon>Eumycetozoa</taxon>
        <taxon>Dictyostelia</taxon>
        <taxon>Dictyosteliales</taxon>
        <taxon>Dictyosteliaceae</taxon>
        <taxon>Polysphondylium</taxon>
    </lineage>
</organism>
<proteinExistence type="predicted"/>
<keyword evidence="2" id="KW-0732">Signal</keyword>
<feature type="signal peptide" evidence="2">
    <location>
        <begin position="1"/>
        <end position="18"/>
    </location>
</feature>
<feature type="region of interest" description="Disordered" evidence="1">
    <location>
        <begin position="466"/>
        <end position="548"/>
    </location>
</feature>
<reference evidence="3" key="1">
    <citation type="submission" date="2020-01" db="EMBL/GenBank/DDBJ databases">
        <title>Development of genomics and gene disruption for Polysphondylium violaceum indicates a role for the polyketide synthase stlB in stalk morphogenesis.</title>
        <authorList>
            <person name="Narita B."/>
            <person name="Kawabe Y."/>
            <person name="Kin K."/>
            <person name="Saito T."/>
            <person name="Gibbs R."/>
            <person name="Kuspa A."/>
            <person name="Muzny D."/>
            <person name="Queller D."/>
            <person name="Richards S."/>
            <person name="Strassman J."/>
            <person name="Sucgang R."/>
            <person name="Worley K."/>
            <person name="Schaap P."/>
        </authorList>
    </citation>
    <scope>NUCLEOTIDE SEQUENCE</scope>
    <source>
        <strain evidence="3">QSvi11</strain>
    </source>
</reference>
<feature type="chain" id="PRO_5035182983" evidence="2">
    <location>
        <begin position="19"/>
        <end position="548"/>
    </location>
</feature>
<evidence type="ECO:0000313" key="4">
    <source>
        <dbReference type="Proteomes" id="UP000695562"/>
    </source>
</evidence>